<dbReference type="AlphaFoldDB" id="A0A7S4HSD1"/>
<reference evidence="2" key="1">
    <citation type="submission" date="2021-01" db="EMBL/GenBank/DDBJ databases">
        <authorList>
            <person name="Corre E."/>
            <person name="Pelletier E."/>
            <person name="Niang G."/>
            <person name="Scheremetjew M."/>
            <person name="Finn R."/>
            <person name="Kale V."/>
            <person name="Holt S."/>
            <person name="Cochrane G."/>
            <person name="Meng A."/>
            <person name="Brown T."/>
            <person name="Cohen L."/>
        </authorList>
    </citation>
    <scope>NUCLEOTIDE SEQUENCE</scope>
    <source>
        <strain evidence="2">Isolate 1302-5</strain>
    </source>
</reference>
<feature type="region of interest" description="Disordered" evidence="1">
    <location>
        <begin position="317"/>
        <end position="346"/>
    </location>
</feature>
<evidence type="ECO:0000313" key="2">
    <source>
        <dbReference type="EMBL" id="CAE2207660.1"/>
    </source>
</evidence>
<feature type="region of interest" description="Disordered" evidence="1">
    <location>
        <begin position="596"/>
        <end position="620"/>
    </location>
</feature>
<feature type="compositionally biased region" description="Low complexity" evidence="1">
    <location>
        <begin position="154"/>
        <end position="168"/>
    </location>
</feature>
<protein>
    <submittedName>
        <fullName evidence="2">Uncharacterized protein</fullName>
    </submittedName>
</protein>
<feature type="region of interest" description="Disordered" evidence="1">
    <location>
        <begin position="146"/>
        <end position="168"/>
    </location>
</feature>
<accession>A0A7S4HSD1</accession>
<gene>
    <name evidence="2" type="ORF">OAUR00152_LOCUS3308</name>
</gene>
<sequence>MGPTISNTTDVSCTVSIDSILCQNGNDITVPCSEILSGGDGCEKTPVQYVYTLSFDPPASVATKYFFTEFLRDRNGNTLDFLPLGLADVEIGDQPIRITEGSGLTLNTCEDGVTYETSVTVGAVPVDDQGAPSCTVVGTHSVTFTSDTAPPVTVTPEPSASPVAATSPPTSAPVSAAPTPVLGATSCLVVVDLKCEDPFGGDCDGITSDGPIDLTYTYTVQNFGSEPHTLTTFDRTLTGKGTTSLLPEVNDPPVMASGQKFVVVQTESMGKVDGDFVRNDMAVEGQYQKVLDNGGIQSGFCSASIFIAGIIAVTPPEGPTPEPTLSPVPPPTLEPTPVPNETPTQGPVGTPTAVGPPVLQPTVDLPCNVRAFFNCTAPNGLDCDGYASGQDALTCTTDPAQSIQFTFTGNACSAISDNAEFSCIEISPPAEPVRIEFTDSSANVIAAYDNVTVGDEIALPSTPADGDISVNILNVDVMMPSQILTMNALCGGAGSGQFAAGENIGGLKIAGFFNEGQGSVAALATVTYYYKPTNLGTGPITIASLVTSVHSGPDEDLISQISDPNLDPQEYPVPVVNKTAVVDLTTSQLYETTMEVSATSPGGGGCSATANGESRMGVVG</sequence>
<dbReference type="EMBL" id="HBKQ01004791">
    <property type="protein sequence ID" value="CAE2207660.1"/>
    <property type="molecule type" value="Transcribed_RNA"/>
</dbReference>
<feature type="compositionally biased region" description="Pro residues" evidence="1">
    <location>
        <begin position="317"/>
        <end position="340"/>
    </location>
</feature>
<proteinExistence type="predicted"/>
<name>A0A7S4HSD1_9STRA</name>
<organism evidence="2">
    <name type="scientific">Odontella aurita</name>
    <dbReference type="NCBI Taxonomy" id="265563"/>
    <lineage>
        <taxon>Eukaryota</taxon>
        <taxon>Sar</taxon>
        <taxon>Stramenopiles</taxon>
        <taxon>Ochrophyta</taxon>
        <taxon>Bacillariophyta</taxon>
        <taxon>Mediophyceae</taxon>
        <taxon>Biddulphiophycidae</taxon>
        <taxon>Eupodiscales</taxon>
        <taxon>Odontellaceae</taxon>
        <taxon>Odontella</taxon>
    </lineage>
</organism>
<evidence type="ECO:0000256" key="1">
    <source>
        <dbReference type="SAM" id="MobiDB-lite"/>
    </source>
</evidence>